<feature type="compositionally biased region" description="Low complexity" evidence="4">
    <location>
        <begin position="140"/>
        <end position="152"/>
    </location>
</feature>
<feature type="compositionally biased region" description="Basic and acidic residues" evidence="4">
    <location>
        <begin position="1670"/>
        <end position="1680"/>
    </location>
</feature>
<dbReference type="GO" id="GO:0070649">
    <property type="term" value="P:formin-nucleated actin cable assembly"/>
    <property type="evidence" value="ECO:0007669"/>
    <property type="project" value="UniProtKB-ARBA"/>
</dbReference>
<evidence type="ECO:0000313" key="8">
    <source>
        <dbReference type="Proteomes" id="UP001360560"/>
    </source>
</evidence>
<feature type="domain" description="FH2" evidence="6">
    <location>
        <begin position="1224"/>
        <end position="1640"/>
    </location>
</feature>
<feature type="compositionally biased region" description="Low complexity" evidence="4">
    <location>
        <begin position="79"/>
        <end position="94"/>
    </location>
</feature>
<dbReference type="Gene3D" id="6.10.30.50">
    <property type="match status" value="1"/>
</dbReference>
<dbReference type="Pfam" id="PF02181">
    <property type="entry name" value="FH2"/>
    <property type="match status" value="1"/>
</dbReference>
<feature type="compositionally biased region" description="Pro residues" evidence="4">
    <location>
        <begin position="1145"/>
        <end position="1169"/>
    </location>
</feature>
<evidence type="ECO:0000259" key="6">
    <source>
        <dbReference type="PROSITE" id="PS51444"/>
    </source>
</evidence>
<feature type="region of interest" description="Disordered" evidence="4">
    <location>
        <begin position="1783"/>
        <end position="1849"/>
    </location>
</feature>
<dbReference type="GO" id="GO:0043332">
    <property type="term" value="C:mating projection tip"/>
    <property type="evidence" value="ECO:0007669"/>
    <property type="project" value="TreeGrafter"/>
</dbReference>
<dbReference type="SMART" id="SM01139">
    <property type="entry name" value="Drf_FH3"/>
    <property type="match status" value="1"/>
</dbReference>
<comment type="caution">
    <text evidence="7">The sequence shown here is derived from an EMBL/GenBank/DDBJ whole genome shotgun (WGS) entry which is preliminary data.</text>
</comment>
<dbReference type="PROSITE" id="PS51444">
    <property type="entry name" value="FH2"/>
    <property type="match status" value="1"/>
</dbReference>
<dbReference type="RefSeq" id="XP_064852872.1">
    <property type="nucleotide sequence ID" value="XM_064996800.1"/>
</dbReference>
<dbReference type="InterPro" id="IPR015425">
    <property type="entry name" value="FH2_Formin"/>
</dbReference>
<dbReference type="PROSITE" id="PS51232">
    <property type="entry name" value="GBD_FH3"/>
    <property type="match status" value="1"/>
</dbReference>
<feature type="compositionally biased region" description="Basic and acidic residues" evidence="4">
    <location>
        <begin position="48"/>
        <end position="63"/>
    </location>
</feature>
<feature type="compositionally biased region" description="Pro residues" evidence="4">
    <location>
        <begin position="1124"/>
        <end position="1135"/>
    </location>
</feature>
<evidence type="ECO:0000256" key="4">
    <source>
        <dbReference type="SAM" id="MobiDB-lite"/>
    </source>
</evidence>
<reference evidence="7 8" key="1">
    <citation type="journal article" date="2023" name="Elife">
        <title>Identification of key yeast species and microbe-microbe interactions impacting larval growth of Drosophila in the wild.</title>
        <authorList>
            <person name="Mure A."/>
            <person name="Sugiura Y."/>
            <person name="Maeda R."/>
            <person name="Honda K."/>
            <person name="Sakurai N."/>
            <person name="Takahashi Y."/>
            <person name="Watada M."/>
            <person name="Katoh T."/>
            <person name="Gotoh A."/>
            <person name="Gotoh Y."/>
            <person name="Taniguchi I."/>
            <person name="Nakamura K."/>
            <person name="Hayashi T."/>
            <person name="Katayama T."/>
            <person name="Uemura T."/>
            <person name="Hattori Y."/>
        </authorList>
    </citation>
    <scope>NUCLEOTIDE SEQUENCE [LARGE SCALE GENOMIC DNA]</scope>
    <source>
        <strain evidence="7 8">SC-9</strain>
    </source>
</reference>
<feature type="compositionally biased region" description="Acidic residues" evidence="4">
    <location>
        <begin position="1681"/>
        <end position="1716"/>
    </location>
</feature>
<dbReference type="Pfam" id="PF06367">
    <property type="entry name" value="Drf_FH3"/>
    <property type="match status" value="1"/>
</dbReference>
<feature type="region of interest" description="Disordered" evidence="4">
    <location>
        <begin position="1646"/>
        <end position="1748"/>
    </location>
</feature>
<organism evidence="7 8">
    <name type="scientific">Saccharomycopsis crataegensis</name>
    <dbReference type="NCBI Taxonomy" id="43959"/>
    <lineage>
        <taxon>Eukaryota</taxon>
        <taxon>Fungi</taxon>
        <taxon>Dikarya</taxon>
        <taxon>Ascomycota</taxon>
        <taxon>Saccharomycotina</taxon>
        <taxon>Saccharomycetes</taxon>
        <taxon>Saccharomycopsidaceae</taxon>
        <taxon>Saccharomycopsis</taxon>
    </lineage>
</organism>
<keyword evidence="8" id="KW-1185">Reference proteome</keyword>
<feature type="compositionally biased region" description="Polar residues" evidence="4">
    <location>
        <begin position="1099"/>
        <end position="1110"/>
    </location>
</feature>
<protein>
    <submittedName>
        <fullName evidence="7">Formin</fullName>
    </submittedName>
</protein>
<feature type="domain" description="GBD/FH3" evidence="5">
    <location>
        <begin position="438"/>
        <end position="837"/>
    </location>
</feature>
<evidence type="ECO:0000259" key="5">
    <source>
        <dbReference type="PROSITE" id="PS51232"/>
    </source>
</evidence>
<dbReference type="PANTHER" id="PTHR47102:SF2">
    <property type="entry name" value="PROTEIN BNI1"/>
    <property type="match status" value="1"/>
</dbReference>
<feature type="region of interest" description="Disordered" evidence="4">
    <location>
        <begin position="33"/>
        <end position="165"/>
    </location>
</feature>
<dbReference type="InterPro" id="IPR016024">
    <property type="entry name" value="ARM-type_fold"/>
</dbReference>
<feature type="region of interest" description="Disordered" evidence="4">
    <location>
        <begin position="1091"/>
        <end position="1210"/>
    </location>
</feature>
<proteinExistence type="inferred from homology"/>
<feature type="compositionally biased region" description="Polar residues" evidence="4">
    <location>
        <begin position="988"/>
        <end position="1010"/>
    </location>
</feature>
<feature type="compositionally biased region" description="Polar residues" evidence="4">
    <location>
        <begin position="238"/>
        <end position="248"/>
    </location>
</feature>
<dbReference type="GO" id="GO:0031267">
    <property type="term" value="F:small GTPase binding"/>
    <property type="evidence" value="ECO:0007669"/>
    <property type="project" value="InterPro"/>
</dbReference>
<dbReference type="Gene3D" id="1.10.238.150">
    <property type="entry name" value="Formin, FH3 diaphanous domain"/>
    <property type="match status" value="1"/>
</dbReference>
<feature type="compositionally biased region" description="Polar residues" evidence="4">
    <location>
        <begin position="208"/>
        <end position="222"/>
    </location>
</feature>
<dbReference type="GO" id="GO:0005522">
    <property type="term" value="F:profilin binding"/>
    <property type="evidence" value="ECO:0007669"/>
    <property type="project" value="UniProtKB-ARBA"/>
</dbReference>
<dbReference type="PANTHER" id="PTHR47102">
    <property type="entry name" value="PROTEIN BNI1"/>
    <property type="match status" value="1"/>
</dbReference>
<dbReference type="GO" id="GO:0051016">
    <property type="term" value="P:barbed-end actin filament capping"/>
    <property type="evidence" value="ECO:0007669"/>
    <property type="project" value="UniProtKB-ARBA"/>
</dbReference>
<dbReference type="InterPro" id="IPR014768">
    <property type="entry name" value="GBD/FH3_dom"/>
</dbReference>
<dbReference type="Gene3D" id="1.25.10.10">
    <property type="entry name" value="Leucine-rich Repeat Variant"/>
    <property type="match status" value="1"/>
</dbReference>
<comment type="similarity">
    <text evidence="2">Belongs to the formin homology family. BNI1 subfamily.</text>
</comment>
<dbReference type="GO" id="GO:0003779">
    <property type="term" value="F:actin binding"/>
    <property type="evidence" value="ECO:0007669"/>
    <property type="project" value="InterPro"/>
</dbReference>
<keyword evidence="1 3" id="KW-0175">Coiled coil</keyword>
<sequence>MSHQRGHTSGQFSLVNEFRQSIDNHIDTSYDMSFTFDSEDPNHRKHPPSNDDVPKIDRDDSIKVVRSRNGENISMMTNGRQPQSSASSGQSSKKSGYKSRHSPIHEGQPGIVFNSQPSAKKQEKSTGFFGRFNKKNVKPSSTTSSSNSSQSNIIGVKYDATEEKDAPVEVMFLPSRNKNGSEDKSAVVAAAAIKHHQHQQSHHRKENVSQIGQNSTGGNSPFNVIYGDSHHDSRIKRTNTGSSYHSNKSGGGSGIHNTTPKRYDPELNSVSAQPAFNIYNGNFAGSNSSLSLSTNNNVQPSFRDEMVSPTEIQRSNNNALAQKSSIESLKDTIKSEGKKLRKKLSTNELGITGSGSSRKKHNDSPDSDQGTSYFYGNTIGQEIQISKRGGSGAIQPGSAPKLQNKKSFLRKFSGGTVKKTGPNTGRNGSGELAMESRGRNLSGNTTEAESNELRTVPSIVSSIDSGKKKRTAGLELYNDNFSSPTLVSIASNTSGNGKGAPKHTGMVKEGDPEWYVKIIMDKNLNNKQLTNLQKKLKKGPPDFLTRFLTAQGHVALSVVLLKVARRSIKTNEQLDREFIILGCLKNIINDQRGADLAIDTPQCIMALTSSLVSPRLSTRKLDTEILALLSYWKPPIGRNVILKQFEKFDSNVVENEEFIFQPWLSVVQKSLDSKDLLGSVVRSTGDEFKSTNSLQDYCLTTLFLITSLVEGSDKLRERMRIRSLFKNSSITEIFEKMRVLKYSLIDEQIDRYEEYATFDYEELMNISHEKDTPVEIEEITEDLIQTNKGTERENYLSSIVQNLLLLNNRGAPNEPKKKNKIQGLGIGNVTDENPEDDLNRMYSLIDSVVYHIVSESSMPGLDSENVLNGAIQRIMDRMQTDDIARRAVIESKDLSARLQKIEKERNELREQLKLGSQGRIEQLVEVINVNEADIKSKDSEISELNQRVYDLEKQHKLENERYEKKLQKLINANHHSNSNHSSPVKMSRSGTVKSQNKVQPDSSNTINTNLLGPSQSLQAIKRMSLLGSPSAGLLADVLNLSNQGSPNINNGVSSQINSVSINEAMKEEASNHNSLSPFEDTLKQQLNTDKTDFNDLKDSSSSATPQTAEKASSVPEEPSKTSAAPPPPPPPPLPPTLSKLNTGSVPPPPPPMPGFLSPSSPPPPPPPVPSFLAPGGSQPPPPPMPGFLTNKGGPPAPPPPPPSGNNTLSMTRSVSVNSIAGSGGAYVPKPKKKLKQIHWDKVDDVKPTFWADKVKANMIDELWKLGVLEEVETYFPAKESKIKVKTKSNIAEGEKVSFLNRDLAQQFGINLHMFANIPEMQFVSSVLKCDKSVTENINVLEFFTKDDLVDVSDTLNRNFRPYSTNYTIKPPTGPEKDPEELDRADRLYVELCYNLRHYWKSRSRALLVRSTYSKDYKDLEHKLQKLDLAIDAVKDSAALKDLLDIVRSVGNFMNDITKQAKGFKIGTLQRLKFMKDDKNTMTFLHYIERIVRTYFPNIGEFVDDLEDAVAIAKLSVEQLENDCKSFEQQIQNIDDSVTRGNLSDTDKLHPDDKVLSVIKRDIPRAHNKSKLLISHLKGTLDNYNDLMVYFGENAAEVTARNTFFQKFSNFIQEYKKAHVENIQREEEQRAYEIRKRLIESRIKKNNDNANGISDTPDINSTTKPAKIKNKKADNDGKQADDVPDLVDDDDEDEDEDEDEDDGDEDDAENAAEEEENASTAVIDTLLQKLRESGPESNNASSRRRIERKQRLSSYGLISGDASVLNSPTAGSFSRLSMYGAIAPAESSSNGSPESTNGEDVTTRAQNMLQKLRIDKEDDTMAQQNQQPLRAKDKLREMKNKERTSLTNRG</sequence>
<dbReference type="Proteomes" id="UP001360560">
    <property type="component" value="Unassembled WGS sequence"/>
</dbReference>
<dbReference type="EMBL" id="BTFZ01000011">
    <property type="protein sequence ID" value="GMM35876.1"/>
    <property type="molecule type" value="Genomic_DNA"/>
</dbReference>
<feature type="region of interest" description="Disordered" evidence="4">
    <location>
        <begin position="411"/>
        <end position="453"/>
    </location>
</feature>
<name>A0AAV5QMD9_9ASCO</name>
<evidence type="ECO:0000256" key="2">
    <source>
        <dbReference type="ARBA" id="ARBA00037935"/>
    </source>
</evidence>
<dbReference type="GO" id="GO:0071474">
    <property type="term" value="P:cellular hyperosmotic response"/>
    <property type="evidence" value="ECO:0007669"/>
    <property type="project" value="UniProtKB-ARBA"/>
</dbReference>
<feature type="coiled-coil region" evidence="3">
    <location>
        <begin position="1502"/>
        <end position="1536"/>
    </location>
</feature>
<evidence type="ECO:0000256" key="3">
    <source>
        <dbReference type="SAM" id="Coils"/>
    </source>
</evidence>
<gene>
    <name evidence="7" type="ORF">DASC09_032010</name>
</gene>
<feature type="compositionally biased region" description="Polar residues" evidence="4">
    <location>
        <begin position="1785"/>
        <end position="1808"/>
    </location>
</feature>
<evidence type="ECO:0000313" key="7">
    <source>
        <dbReference type="EMBL" id="GMM35876.1"/>
    </source>
</evidence>
<dbReference type="InterPro" id="IPR010473">
    <property type="entry name" value="GTPase-bd"/>
</dbReference>
<feature type="region of interest" description="Disordered" evidence="4">
    <location>
        <begin position="192"/>
        <end position="267"/>
    </location>
</feature>
<dbReference type="InterPro" id="IPR042201">
    <property type="entry name" value="FH2_Formin_sf"/>
</dbReference>
<feature type="compositionally biased region" description="Basic and acidic residues" evidence="4">
    <location>
        <begin position="1829"/>
        <end position="1843"/>
    </location>
</feature>
<dbReference type="InterPro" id="IPR051661">
    <property type="entry name" value="Actin_filament_regulator"/>
</dbReference>
<dbReference type="GO" id="GO:1903475">
    <property type="term" value="P:mitotic actomyosin contractile ring assembly"/>
    <property type="evidence" value="ECO:0007669"/>
    <property type="project" value="UniProtKB-ARBA"/>
</dbReference>
<dbReference type="GO" id="GO:0015629">
    <property type="term" value="C:actin cytoskeleton"/>
    <property type="evidence" value="ECO:0007669"/>
    <property type="project" value="UniProtKB-ARBA"/>
</dbReference>
<evidence type="ECO:0000256" key="1">
    <source>
        <dbReference type="ARBA" id="ARBA00023054"/>
    </source>
</evidence>
<dbReference type="GO" id="GO:0005938">
    <property type="term" value="C:cell cortex"/>
    <property type="evidence" value="ECO:0007669"/>
    <property type="project" value="UniProtKB-ARBA"/>
</dbReference>
<feature type="region of interest" description="Disordered" evidence="4">
    <location>
        <begin position="333"/>
        <end position="373"/>
    </location>
</feature>
<accession>A0AAV5QMD9</accession>
<feature type="compositionally biased region" description="Pro residues" evidence="4">
    <location>
        <begin position="1194"/>
        <end position="1203"/>
    </location>
</feature>
<dbReference type="GeneID" id="90073851"/>
<dbReference type="SMART" id="SM00498">
    <property type="entry name" value="FH2"/>
    <property type="match status" value="1"/>
</dbReference>
<dbReference type="GO" id="GO:0005935">
    <property type="term" value="C:cellular bud neck"/>
    <property type="evidence" value="ECO:0007669"/>
    <property type="project" value="UniProtKB-ARBA"/>
</dbReference>
<dbReference type="FunFam" id="1.20.58.2220:FF:000006">
    <property type="entry name" value="Cytokinesis protein sepA"/>
    <property type="match status" value="1"/>
</dbReference>
<feature type="compositionally biased region" description="Basic residues" evidence="4">
    <location>
        <begin position="193"/>
        <end position="205"/>
    </location>
</feature>
<dbReference type="SMART" id="SM01140">
    <property type="entry name" value="Drf_GBD"/>
    <property type="match status" value="1"/>
</dbReference>
<feature type="compositionally biased region" description="Polar residues" evidence="4">
    <location>
        <begin position="439"/>
        <end position="448"/>
    </location>
</feature>
<feature type="compositionally biased region" description="Polar residues" evidence="4">
    <location>
        <begin position="1647"/>
        <end position="1663"/>
    </location>
</feature>
<dbReference type="SUPFAM" id="SSF48371">
    <property type="entry name" value="ARM repeat"/>
    <property type="match status" value="1"/>
</dbReference>
<dbReference type="InterPro" id="IPR010472">
    <property type="entry name" value="FH3_dom"/>
</dbReference>
<dbReference type="GO" id="GO:0032153">
    <property type="term" value="C:cell division site"/>
    <property type="evidence" value="ECO:0007669"/>
    <property type="project" value="UniProtKB-ARBA"/>
</dbReference>
<dbReference type="Gene3D" id="1.20.58.2220">
    <property type="entry name" value="Formin, FH2 domain"/>
    <property type="match status" value="1"/>
</dbReference>
<dbReference type="InterPro" id="IPR011989">
    <property type="entry name" value="ARM-like"/>
</dbReference>
<feature type="region of interest" description="Disordered" evidence="4">
    <location>
        <begin position="974"/>
        <end position="1010"/>
    </location>
</feature>
<dbReference type="SUPFAM" id="SSF101447">
    <property type="entry name" value="Formin homology 2 domain (FH2 domain)"/>
    <property type="match status" value="1"/>
</dbReference>
<dbReference type="Pfam" id="PF06371">
    <property type="entry name" value="Drf_GBD"/>
    <property type="match status" value="1"/>
</dbReference>
<dbReference type="GO" id="GO:0045010">
    <property type="term" value="P:actin nucleation"/>
    <property type="evidence" value="ECO:0007669"/>
    <property type="project" value="UniProtKB-ARBA"/>
</dbReference>